<dbReference type="OrthoDB" id="106080at2"/>
<keyword evidence="3" id="KW-1185">Reference proteome</keyword>
<dbReference type="Proteomes" id="UP000538666">
    <property type="component" value="Unassembled WGS sequence"/>
</dbReference>
<protein>
    <submittedName>
        <fullName evidence="2">Uncharacterized protein</fullName>
    </submittedName>
</protein>
<sequence>MFPFLTRFSLQTAILIFIGSVPLHAQSNASTTRSEPGAVSPVSAKVLTGWPGAAPDTEGDLSFDTKSLRFITERSSGEIPKSRIIAVSGGDEQIETGGKAGRIARVVIPYGGGLALGAVTHKKVGLLTIEFLDASGEYHGAVFELQAADMPATLEKIAFQPSAGARLRAAAAVGCPEWKIQANAVRVQPIDADQAISFPAEDRVLLYENLVRRLESEKTIQNVYRAGDQSPEAGCAEFTVTVRATAFGKGNQAARASVGPLGHFIGTTKLNFHLTISKQDGSPNFDVDLKKSEGSDTDSLNITKVVSKTVVKNLKKSRTQMRKTEMS</sequence>
<gene>
    <name evidence="2" type="ORF">HNQ77_000627</name>
</gene>
<evidence type="ECO:0000313" key="2">
    <source>
        <dbReference type="EMBL" id="MBB6142689.1"/>
    </source>
</evidence>
<dbReference type="AlphaFoldDB" id="A0A841JSE3"/>
<keyword evidence="1" id="KW-0732">Signal</keyword>
<reference evidence="2 3" key="1">
    <citation type="submission" date="2020-08" db="EMBL/GenBank/DDBJ databases">
        <title>Genomic Encyclopedia of Type Strains, Phase IV (KMG-IV): sequencing the most valuable type-strain genomes for metagenomic binning, comparative biology and taxonomic classification.</title>
        <authorList>
            <person name="Goeker M."/>
        </authorList>
    </citation>
    <scope>NUCLEOTIDE SEQUENCE [LARGE SCALE GENOMIC DNA]</scope>
    <source>
        <strain evidence="2 3">DSM 103733</strain>
    </source>
</reference>
<proteinExistence type="predicted"/>
<comment type="caution">
    <text evidence="2">The sequence shown here is derived from an EMBL/GenBank/DDBJ whole genome shotgun (WGS) entry which is preliminary data.</text>
</comment>
<dbReference type="EMBL" id="JACHEK010000001">
    <property type="protein sequence ID" value="MBB6142689.1"/>
    <property type="molecule type" value="Genomic_DNA"/>
</dbReference>
<name>A0A841JSE3_9BACT</name>
<accession>A0A841JSE3</accession>
<dbReference type="RefSeq" id="WP_050057884.1">
    <property type="nucleotide sequence ID" value="NZ_JACHEK010000001.1"/>
</dbReference>
<evidence type="ECO:0000313" key="3">
    <source>
        <dbReference type="Proteomes" id="UP000538666"/>
    </source>
</evidence>
<feature type="signal peptide" evidence="1">
    <location>
        <begin position="1"/>
        <end position="25"/>
    </location>
</feature>
<feature type="chain" id="PRO_5032836449" evidence="1">
    <location>
        <begin position="26"/>
        <end position="327"/>
    </location>
</feature>
<organism evidence="2 3">
    <name type="scientific">Silvibacterium bohemicum</name>
    <dbReference type="NCBI Taxonomy" id="1577686"/>
    <lineage>
        <taxon>Bacteria</taxon>
        <taxon>Pseudomonadati</taxon>
        <taxon>Acidobacteriota</taxon>
        <taxon>Terriglobia</taxon>
        <taxon>Terriglobales</taxon>
        <taxon>Acidobacteriaceae</taxon>
        <taxon>Silvibacterium</taxon>
    </lineage>
</organism>
<evidence type="ECO:0000256" key="1">
    <source>
        <dbReference type="SAM" id="SignalP"/>
    </source>
</evidence>